<dbReference type="EMBL" id="JBANAX010000788">
    <property type="protein sequence ID" value="KAL1193354.1"/>
    <property type="molecule type" value="Genomic_DNA"/>
</dbReference>
<evidence type="ECO:0000313" key="1">
    <source>
        <dbReference type="EMBL" id="KAL1193354.1"/>
    </source>
</evidence>
<proteinExistence type="predicted"/>
<comment type="caution">
    <text evidence="1">The sequence shown here is derived from an EMBL/GenBank/DDBJ whole genome shotgun (WGS) entry which is preliminary data.</text>
</comment>
<protein>
    <submittedName>
        <fullName evidence="1">F-box protein</fullName>
    </submittedName>
</protein>
<dbReference type="Pfam" id="PF12014">
    <property type="entry name" value="Cyclin_D1_bind"/>
    <property type="match status" value="1"/>
</dbReference>
<dbReference type="AlphaFoldDB" id="A0ABD0ZFA7"/>
<name>A0ABD0ZFA7_CARAN</name>
<reference evidence="1 2" key="1">
    <citation type="submission" date="2024-04" db="EMBL/GenBank/DDBJ databases">
        <title>Genome assembly C_amara_ONT_v2.</title>
        <authorList>
            <person name="Yant L."/>
            <person name="Moore C."/>
            <person name="Slenker M."/>
        </authorList>
    </citation>
    <scope>NUCLEOTIDE SEQUENCE [LARGE SCALE GENOMIC DNA]</scope>
    <source>
        <tissue evidence="1">Leaf</tissue>
    </source>
</reference>
<organism evidence="1 2">
    <name type="scientific">Cardamine amara subsp. amara</name>
    <dbReference type="NCBI Taxonomy" id="228776"/>
    <lineage>
        <taxon>Eukaryota</taxon>
        <taxon>Viridiplantae</taxon>
        <taxon>Streptophyta</taxon>
        <taxon>Embryophyta</taxon>
        <taxon>Tracheophyta</taxon>
        <taxon>Spermatophyta</taxon>
        <taxon>Magnoliopsida</taxon>
        <taxon>eudicotyledons</taxon>
        <taxon>Gunneridae</taxon>
        <taxon>Pentapetalae</taxon>
        <taxon>rosids</taxon>
        <taxon>malvids</taxon>
        <taxon>Brassicales</taxon>
        <taxon>Brassicaceae</taxon>
        <taxon>Cardamineae</taxon>
        <taxon>Cardamine</taxon>
    </lineage>
</organism>
<evidence type="ECO:0000313" key="2">
    <source>
        <dbReference type="Proteomes" id="UP001558713"/>
    </source>
</evidence>
<keyword evidence="2" id="KW-1185">Reference proteome</keyword>
<dbReference type="PANTHER" id="PTHR31370">
    <property type="entry name" value="F-BOX PROTEIN FAMILY-LIKE"/>
    <property type="match status" value="1"/>
</dbReference>
<accession>A0ABD0ZFA7</accession>
<dbReference type="PANTHER" id="PTHR31370:SF2">
    <property type="entry name" value="OS08G0105100 PROTEIN"/>
    <property type="match status" value="1"/>
</dbReference>
<dbReference type="InterPro" id="IPR040275">
    <property type="entry name" value="At5g39450-like"/>
</dbReference>
<dbReference type="Proteomes" id="UP001558713">
    <property type="component" value="Unassembled WGS sequence"/>
</dbReference>
<gene>
    <name evidence="1" type="ORF">V5N11_033233</name>
</gene>
<sequence>MLTYEESEEYSERVLIGMKILEGERFAQYPNGSAMFVVNIDTPSFEPFPFDADRRDFEHSYKGEGITDGYGFRYPGSKPGSLFVMSNDLLAFVWQETKNVITLKRLNLEEKSKTGLSSCVTPLPPTKNFTYMKRSYFNVFDKSSISTSSSE</sequence>